<name>X1NUL1_9ZZZZ</name>
<gene>
    <name evidence="1" type="ORF">S06H3_62344</name>
</gene>
<dbReference type="EMBL" id="BARV01041078">
    <property type="protein sequence ID" value="GAI47737.1"/>
    <property type="molecule type" value="Genomic_DNA"/>
</dbReference>
<proteinExistence type="predicted"/>
<dbReference type="AlphaFoldDB" id="X1NUL1"/>
<organism evidence="1">
    <name type="scientific">marine sediment metagenome</name>
    <dbReference type="NCBI Taxonomy" id="412755"/>
    <lineage>
        <taxon>unclassified sequences</taxon>
        <taxon>metagenomes</taxon>
        <taxon>ecological metagenomes</taxon>
    </lineage>
</organism>
<feature type="non-terminal residue" evidence="1">
    <location>
        <position position="1"/>
    </location>
</feature>
<reference evidence="1" key="1">
    <citation type="journal article" date="2014" name="Front. Microbiol.">
        <title>High frequency of phylogenetically diverse reductive dehalogenase-homologous genes in deep subseafloor sedimentary metagenomes.</title>
        <authorList>
            <person name="Kawai M."/>
            <person name="Futagami T."/>
            <person name="Toyoda A."/>
            <person name="Takaki Y."/>
            <person name="Nishi S."/>
            <person name="Hori S."/>
            <person name="Arai W."/>
            <person name="Tsubouchi T."/>
            <person name="Morono Y."/>
            <person name="Uchiyama I."/>
            <person name="Ito T."/>
            <person name="Fujiyama A."/>
            <person name="Inagaki F."/>
            <person name="Takami H."/>
        </authorList>
    </citation>
    <scope>NUCLEOTIDE SEQUENCE</scope>
    <source>
        <strain evidence="1">Expedition CK06-06</strain>
    </source>
</reference>
<sequence>YADFPDYKKIINANWDGVFALLIKDKDLFNKKYAVLEPIRIDEAHSKTLDERSVKTFEKISDEIINMIDRRFRVCLEKKNCEIVRGGQNH</sequence>
<protein>
    <submittedName>
        <fullName evidence="1">Uncharacterized protein</fullName>
    </submittedName>
</protein>
<evidence type="ECO:0000313" key="1">
    <source>
        <dbReference type="EMBL" id="GAI47737.1"/>
    </source>
</evidence>
<accession>X1NUL1</accession>
<comment type="caution">
    <text evidence="1">The sequence shown here is derived from an EMBL/GenBank/DDBJ whole genome shotgun (WGS) entry which is preliminary data.</text>
</comment>